<dbReference type="GO" id="GO:0005524">
    <property type="term" value="F:ATP binding"/>
    <property type="evidence" value="ECO:0007669"/>
    <property type="project" value="UniProtKB-KW"/>
</dbReference>
<keyword evidence="6 10" id="KW-0547">Nucleotide-binding</keyword>
<dbReference type="InterPro" id="IPR014729">
    <property type="entry name" value="Rossmann-like_a/b/a_fold"/>
</dbReference>
<dbReference type="UniPathway" id="UPA00253">
    <property type="reaction ID" value="UER00332"/>
</dbReference>
<organism evidence="12 13">
    <name type="scientific">Sporomusa malonica</name>
    <dbReference type="NCBI Taxonomy" id="112901"/>
    <lineage>
        <taxon>Bacteria</taxon>
        <taxon>Bacillati</taxon>
        <taxon>Bacillota</taxon>
        <taxon>Negativicutes</taxon>
        <taxon>Selenomonadales</taxon>
        <taxon>Sporomusaceae</taxon>
        <taxon>Sporomusa</taxon>
    </lineage>
</organism>
<evidence type="ECO:0000313" key="12">
    <source>
        <dbReference type="EMBL" id="SMC45146.1"/>
    </source>
</evidence>
<dbReference type="EMBL" id="FWXI01000003">
    <property type="protein sequence ID" value="SMC45146.1"/>
    <property type="molecule type" value="Genomic_DNA"/>
</dbReference>
<dbReference type="InterPro" id="IPR005248">
    <property type="entry name" value="NadD/NMNAT"/>
</dbReference>
<sequence length="216" mass="25117">MRIGIYGSSFNPPTNGHLWSGNTIAQREELDKVILLPSSSKRTDKNIEVADLHRMEMLRLAVAENSIFEIDDHEMKAISGKQYSYFTMEHFREKYPDDELFFLMGADLLAALPNWTYGEKFIQSTKFIVIERQNIPMGEIIAKTPLLRKYHRNFSLIYKGIVNEISSSYIREEFESGADPRYLLPEAVYWYIKNNNVYLKGDCVMKLDELDVRNLG</sequence>
<evidence type="ECO:0000256" key="4">
    <source>
        <dbReference type="ARBA" id="ARBA00022679"/>
    </source>
</evidence>
<dbReference type="Pfam" id="PF01467">
    <property type="entry name" value="CTP_transf_like"/>
    <property type="match status" value="1"/>
</dbReference>
<keyword evidence="3 10" id="KW-0662">Pyridine nucleotide biosynthesis</keyword>
<evidence type="ECO:0000256" key="6">
    <source>
        <dbReference type="ARBA" id="ARBA00022741"/>
    </source>
</evidence>
<dbReference type="InterPro" id="IPR004821">
    <property type="entry name" value="Cyt_trans-like"/>
</dbReference>
<dbReference type="RefSeq" id="WP_084574464.1">
    <property type="nucleotide sequence ID" value="NZ_CP155572.1"/>
</dbReference>
<dbReference type="STRING" id="112901.SAMN04488500_103112"/>
<gene>
    <name evidence="10" type="primary">nadD</name>
    <name evidence="12" type="ORF">SAMN04488500_103112</name>
</gene>
<dbReference type="EC" id="2.7.7.18" evidence="10"/>
<evidence type="ECO:0000256" key="1">
    <source>
        <dbReference type="ARBA" id="ARBA00002324"/>
    </source>
</evidence>
<dbReference type="PANTHER" id="PTHR39321:SF3">
    <property type="entry name" value="PHOSPHOPANTETHEINE ADENYLYLTRANSFERASE"/>
    <property type="match status" value="1"/>
</dbReference>
<dbReference type="AlphaFoldDB" id="A0A1W1Z9Y8"/>
<dbReference type="SUPFAM" id="SSF52374">
    <property type="entry name" value="Nucleotidylyl transferase"/>
    <property type="match status" value="1"/>
</dbReference>
<proteinExistence type="inferred from homology"/>
<name>A0A1W1Z9Y8_9FIRM</name>
<evidence type="ECO:0000256" key="5">
    <source>
        <dbReference type="ARBA" id="ARBA00022695"/>
    </source>
</evidence>
<comment type="pathway">
    <text evidence="2 10">Cofactor biosynthesis; NAD(+) biosynthesis; deamido-NAD(+) from nicotinate D-ribonucleotide: step 1/1.</text>
</comment>
<keyword evidence="7 10" id="KW-0067">ATP-binding</keyword>
<keyword evidence="8 10" id="KW-0520">NAD</keyword>
<evidence type="ECO:0000256" key="9">
    <source>
        <dbReference type="ARBA" id="ARBA00048721"/>
    </source>
</evidence>
<dbReference type="NCBIfam" id="TIGR00482">
    <property type="entry name" value="nicotinate (nicotinamide) nucleotide adenylyltransferase"/>
    <property type="match status" value="1"/>
</dbReference>
<evidence type="ECO:0000256" key="10">
    <source>
        <dbReference type="HAMAP-Rule" id="MF_00244"/>
    </source>
</evidence>
<dbReference type="GO" id="GO:0009435">
    <property type="term" value="P:NAD+ biosynthetic process"/>
    <property type="evidence" value="ECO:0007669"/>
    <property type="project" value="UniProtKB-UniRule"/>
</dbReference>
<reference evidence="12 13" key="1">
    <citation type="submission" date="2017-04" db="EMBL/GenBank/DDBJ databases">
        <authorList>
            <person name="Afonso C.L."/>
            <person name="Miller P.J."/>
            <person name="Scott M.A."/>
            <person name="Spackman E."/>
            <person name="Goraichik I."/>
            <person name="Dimitrov K.M."/>
            <person name="Suarez D.L."/>
            <person name="Swayne D.E."/>
        </authorList>
    </citation>
    <scope>NUCLEOTIDE SEQUENCE [LARGE SCALE GENOMIC DNA]</scope>
    <source>
        <strain evidence="12 13">DSM 5090</strain>
    </source>
</reference>
<protein>
    <recommendedName>
        <fullName evidence="10">Probable nicotinate-nucleotide adenylyltransferase</fullName>
        <ecNumber evidence="10">2.7.7.18</ecNumber>
    </recommendedName>
    <alternativeName>
        <fullName evidence="10">Deamido-NAD(+) diphosphorylase</fullName>
    </alternativeName>
    <alternativeName>
        <fullName evidence="10">Deamido-NAD(+) pyrophosphorylase</fullName>
    </alternativeName>
    <alternativeName>
        <fullName evidence="10">Nicotinate mononucleotide adenylyltransferase</fullName>
        <shortName evidence="10">NaMN adenylyltransferase</shortName>
    </alternativeName>
</protein>
<dbReference type="HAMAP" id="MF_00244">
    <property type="entry name" value="NaMN_adenylyltr"/>
    <property type="match status" value="1"/>
</dbReference>
<evidence type="ECO:0000256" key="8">
    <source>
        <dbReference type="ARBA" id="ARBA00023027"/>
    </source>
</evidence>
<comment type="function">
    <text evidence="1 10">Catalyzes the reversible adenylation of nicotinate mononucleotide (NaMN) to nicotinic acid adenine dinucleotide (NaAD).</text>
</comment>
<evidence type="ECO:0000256" key="3">
    <source>
        <dbReference type="ARBA" id="ARBA00022642"/>
    </source>
</evidence>
<keyword evidence="4 10" id="KW-0808">Transferase</keyword>
<keyword evidence="5 10" id="KW-0548">Nucleotidyltransferase</keyword>
<dbReference type="PANTHER" id="PTHR39321">
    <property type="entry name" value="NICOTINATE-NUCLEOTIDE ADENYLYLTRANSFERASE-RELATED"/>
    <property type="match status" value="1"/>
</dbReference>
<evidence type="ECO:0000256" key="2">
    <source>
        <dbReference type="ARBA" id="ARBA00005019"/>
    </source>
</evidence>
<dbReference type="Proteomes" id="UP000192738">
    <property type="component" value="Unassembled WGS sequence"/>
</dbReference>
<feature type="domain" description="Cytidyltransferase-like" evidence="11">
    <location>
        <begin position="5"/>
        <end position="172"/>
    </location>
</feature>
<keyword evidence="13" id="KW-1185">Reference proteome</keyword>
<evidence type="ECO:0000259" key="11">
    <source>
        <dbReference type="Pfam" id="PF01467"/>
    </source>
</evidence>
<dbReference type="OrthoDB" id="5295945at2"/>
<evidence type="ECO:0000256" key="7">
    <source>
        <dbReference type="ARBA" id="ARBA00022840"/>
    </source>
</evidence>
<comment type="catalytic activity">
    <reaction evidence="9 10">
        <text>nicotinate beta-D-ribonucleotide + ATP + H(+) = deamido-NAD(+) + diphosphate</text>
        <dbReference type="Rhea" id="RHEA:22860"/>
        <dbReference type="ChEBI" id="CHEBI:15378"/>
        <dbReference type="ChEBI" id="CHEBI:30616"/>
        <dbReference type="ChEBI" id="CHEBI:33019"/>
        <dbReference type="ChEBI" id="CHEBI:57502"/>
        <dbReference type="ChEBI" id="CHEBI:58437"/>
        <dbReference type="EC" id="2.7.7.18"/>
    </reaction>
</comment>
<dbReference type="CDD" id="cd02165">
    <property type="entry name" value="NMNAT"/>
    <property type="match status" value="1"/>
</dbReference>
<comment type="similarity">
    <text evidence="10">Belongs to the NadD family.</text>
</comment>
<accession>A0A1W1Z9Y8</accession>
<dbReference type="Gene3D" id="3.40.50.620">
    <property type="entry name" value="HUPs"/>
    <property type="match status" value="1"/>
</dbReference>
<evidence type="ECO:0000313" key="13">
    <source>
        <dbReference type="Proteomes" id="UP000192738"/>
    </source>
</evidence>
<dbReference type="GO" id="GO:0004515">
    <property type="term" value="F:nicotinate-nucleotide adenylyltransferase activity"/>
    <property type="evidence" value="ECO:0007669"/>
    <property type="project" value="UniProtKB-UniRule"/>
</dbReference>